<comment type="caution">
    <text evidence="3">The sequence shown here is derived from an EMBL/GenBank/DDBJ whole genome shotgun (WGS) entry which is preliminary data.</text>
</comment>
<protein>
    <submittedName>
        <fullName evidence="3">Gfo/Idh/MocA family protein</fullName>
    </submittedName>
</protein>
<dbReference type="EMBL" id="JBHRZG010000024">
    <property type="protein sequence ID" value="MFC3835364.1"/>
    <property type="molecule type" value="Genomic_DNA"/>
</dbReference>
<dbReference type="SUPFAM" id="SSF55347">
    <property type="entry name" value="Glyceraldehyde-3-phosphate dehydrogenase-like, C-terminal domain"/>
    <property type="match status" value="1"/>
</dbReference>
<reference evidence="4" key="1">
    <citation type="journal article" date="2019" name="Int. J. Syst. Evol. Microbiol.">
        <title>The Global Catalogue of Microorganisms (GCM) 10K type strain sequencing project: providing services to taxonomists for standard genome sequencing and annotation.</title>
        <authorList>
            <consortium name="The Broad Institute Genomics Platform"/>
            <consortium name="The Broad Institute Genome Sequencing Center for Infectious Disease"/>
            <person name="Wu L."/>
            <person name="Ma J."/>
        </authorList>
    </citation>
    <scope>NUCLEOTIDE SEQUENCE [LARGE SCALE GENOMIC DNA]</scope>
    <source>
        <strain evidence="4">CCTCC AB 2017081</strain>
    </source>
</reference>
<evidence type="ECO:0000259" key="1">
    <source>
        <dbReference type="Pfam" id="PF01408"/>
    </source>
</evidence>
<name>A0ABV7ZED7_9DEIO</name>
<organism evidence="3 4">
    <name type="scientific">Deinococcus rufus</name>
    <dbReference type="NCBI Taxonomy" id="2136097"/>
    <lineage>
        <taxon>Bacteria</taxon>
        <taxon>Thermotogati</taxon>
        <taxon>Deinococcota</taxon>
        <taxon>Deinococci</taxon>
        <taxon>Deinococcales</taxon>
        <taxon>Deinococcaceae</taxon>
        <taxon>Deinococcus</taxon>
    </lineage>
</organism>
<dbReference type="PANTHER" id="PTHR43708:SF8">
    <property type="entry name" value="OXIDOREDUCTASE"/>
    <property type="match status" value="1"/>
</dbReference>
<feature type="domain" description="Gfo/Idh/MocA-like oxidoreductase N-terminal" evidence="1">
    <location>
        <begin position="17"/>
        <end position="130"/>
    </location>
</feature>
<proteinExistence type="predicted"/>
<sequence length="353" mass="37720">MTARPLSPRVPADRPVRAVLVGCGGMSAAWLRAAATVPGLEVVGLVDLNEGAALARQSEFELLHAQTGTDLDAVLAATRPDLVFDCTIPDAHHATALTAFSHGVGVLGEKPLADTLERAQDMVQAGQHAGLFHAVIQNRRYDPNIRRVRAFVEGGRMGAVTGVHADFFLGPHFGGFRDTMEHVLLLDMAIHTFDAARLICGQDPVSVTCHEWNPAGSWYAHGANAVATFEMTGGVVFTYRGSWCAEGFPTTWESDWRITGTRGTVRWDGGDHPRAAVVTGTGGFFSEFEEMELPPLAPDARTGGHEGLIRDAVRVLREGGTAETVASDNIKSLAMVLAAIESAESGQKVSVTW</sequence>
<dbReference type="InterPro" id="IPR000683">
    <property type="entry name" value="Gfo/Idh/MocA-like_OxRdtase_N"/>
</dbReference>
<evidence type="ECO:0000313" key="4">
    <source>
        <dbReference type="Proteomes" id="UP001595803"/>
    </source>
</evidence>
<dbReference type="SUPFAM" id="SSF51735">
    <property type="entry name" value="NAD(P)-binding Rossmann-fold domains"/>
    <property type="match status" value="1"/>
</dbReference>
<evidence type="ECO:0000313" key="3">
    <source>
        <dbReference type="EMBL" id="MFC3835364.1"/>
    </source>
</evidence>
<dbReference type="Gene3D" id="3.30.360.10">
    <property type="entry name" value="Dihydrodipicolinate Reductase, domain 2"/>
    <property type="match status" value="1"/>
</dbReference>
<dbReference type="PANTHER" id="PTHR43708">
    <property type="entry name" value="CONSERVED EXPRESSED OXIDOREDUCTASE (EUROFUNG)"/>
    <property type="match status" value="1"/>
</dbReference>
<dbReference type="InterPro" id="IPR055170">
    <property type="entry name" value="GFO_IDH_MocA-like_dom"/>
</dbReference>
<dbReference type="InterPro" id="IPR051317">
    <property type="entry name" value="Gfo/Idh/MocA_oxidoreduct"/>
</dbReference>
<gene>
    <name evidence="3" type="ORF">ACFOSB_21090</name>
</gene>
<evidence type="ECO:0000259" key="2">
    <source>
        <dbReference type="Pfam" id="PF22725"/>
    </source>
</evidence>
<dbReference type="Gene3D" id="3.40.50.720">
    <property type="entry name" value="NAD(P)-binding Rossmann-like Domain"/>
    <property type="match status" value="1"/>
</dbReference>
<dbReference type="Pfam" id="PF01408">
    <property type="entry name" value="GFO_IDH_MocA"/>
    <property type="match status" value="1"/>
</dbReference>
<dbReference type="Proteomes" id="UP001595803">
    <property type="component" value="Unassembled WGS sequence"/>
</dbReference>
<feature type="domain" description="GFO/IDH/MocA-like oxidoreductase" evidence="2">
    <location>
        <begin position="145"/>
        <end position="266"/>
    </location>
</feature>
<dbReference type="RefSeq" id="WP_322474626.1">
    <property type="nucleotide sequence ID" value="NZ_JBHRZG010000024.1"/>
</dbReference>
<dbReference type="Pfam" id="PF22725">
    <property type="entry name" value="GFO_IDH_MocA_C3"/>
    <property type="match status" value="1"/>
</dbReference>
<keyword evidence="4" id="KW-1185">Reference proteome</keyword>
<accession>A0ABV7ZED7</accession>
<dbReference type="InterPro" id="IPR036291">
    <property type="entry name" value="NAD(P)-bd_dom_sf"/>
</dbReference>